<feature type="transmembrane region" description="Helical" evidence="1">
    <location>
        <begin position="339"/>
        <end position="358"/>
    </location>
</feature>
<feature type="transmembrane region" description="Helical" evidence="1">
    <location>
        <begin position="279"/>
        <end position="297"/>
    </location>
</feature>
<keyword evidence="1" id="KW-1133">Transmembrane helix</keyword>
<evidence type="ECO:0000256" key="1">
    <source>
        <dbReference type="SAM" id="Phobius"/>
    </source>
</evidence>
<protein>
    <recommendedName>
        <fullName evidence="4">Glycosyltransferase RgtA/B/C/D-like domain-containing protein</fullName>
    </recommendedName>
</protein>
<feature type="transmembrane region" description="Helical" evidence="1">
    <location>
        <begin position="162"/>
        <end position="190"/>
    </location>
</feature>
<proteinExistence type="predicted"/>
<gene>
    <name evidence="2" type="ORF">A3G31_05415</name>
</gene>
<feature type="transmembrane region" description="Helical" evidence="1">
    <location>
        <begin position="303"/>
        <end position="319"/>
    </location>
</feature>
<feature type="transmembrane region" description="Helical" evidence="1">
    <location>
        <begin position="7"/>
        <end position="24"/>
    </location>
</feature>
<evidence type="ECO:0000313" key="3">
    <source>
        <dbReference type="Proteomes" id="UP000178082"/>
    </source>
</evidence>
<feature type="transmembrane region" description="Helical" evidence="1">
    <location>
        <begin position="71"/>
        <end position="87"/>
    </location>
</feature>
<accession>A0A1F7SKA6</accession>
<dbReference type="Proteomes" id="UP000178082">
    <property type="component" value="Unassembled WGS sequence"/>
</dbReference>
<name>A0A1F7SKA6_9BACT</name>
<evidence type="ECO:0008006" key="4">
    <source>
        <dbReference type="Google" id="ProtNLM"/>
    </source>
</evidence>
<evidence type="ECO:0000313" key="2">
    <source>
        <dbReference type="EMBL" id="OGL54201.1"/>
    </source>
</evidence>
<dbReference type="EMBL" id="MGDI01000016">
    <property type="protein sequence ID" value="OGL54201.1"/>
    <property type="molecule type" value="Genomic_DNA"/>
</dbReference>
<dbReference type="AlphaFoldDB" id="A0A1F7SKA6"/>
<feature type="transmembrane region" description="Helical" evidence="1">
    <location>
        <begin position="92"/>
        <end position="109"/>
    </location>
</feature>
<keyword evidence="1" id="KW-0812">Transmembrane</keyword>
<comment type="caution">
    <text evidence="2">The sequence shown here is derived from an EMBL/GenBank/DDBJ whole genome shotgun (WGS) entry which is preliminary data.</text>
</comment>
<organism evidence="2 3">
    <name type="scientific">Candidatus Schekmanbacteria bacterium RIFCSPLOWO2_12_FULL_38_15</name>
    <dbReference type="NCBI Taxonomy" id="1817883"/>
    <lineage>
        <taxon>Bacteria</taxon>
        <taxon>Candidatus Schekmaniibacteriota</taxon>
    </lineage>
</organism>
<reference evidence="2 3" key="1">
    <citation type="journal article" date="2016" name="Nat. Commun.">
        <title>Thousands of microbial genomes shed light on interconnected biogeochemical processes in an aquifer system.</title>
        <authorList>
            <person name="Anantharaman K."/>
            <person name="Brown C.T."/>
            <person name="Hug L.A."/>
            <person name="Sharon I."/>
            <person name="Castelle C.J."/>
            <person name="Probst A.J."/>
            <person name="Thomas B.C."/>
            <person name="Singh A."/>
            <person name="Wilkins M.J."/>
            <person name="Karaoz U."/>
            <person name="Brodie E.L."/>
            <person name="Williams K.H."/>
            <person name="Hubbard S.S."/>
            <person name="Banfield J.F."/>
        </authorList>
    </citation>
    <scope>NUCLEOTIDE SEQUENCE [LARGE SCALE GENOMIC DNA]</scope>
</reference>
<sequence>MTGFKKILIPLLFFSLILIFFYNLQFTTTNIPGYDGYYHIKMAEIIKTHGIIKKFHWLQMTDLKEHYVDHHFLYHFLLIPFTYFGLIEGAKLSAVFFPSLMVLAFYLFLKKFDVKFPIIWSLLLLSSSHPFLFRMCLPRAPAIALIFLFAGLYMTFKKKYFQIILLSFFFVWLYGGFILMILFAILAFIGNFLVKRDVEIKTILFPLIGSTAGLIINLYFSFNLKFIFIQITKAGISRVIKGGGEWLGYEPFLLIKDSFPLFLIFIFSIILLKRSKNRISCETITLILISISLLLMTLRSRRFIEFFTPFAMIASAFSIKDLQGKFFSGRYKVRIYEKVLFSFVLIALLIFFGVYQYGMAQEELIVDRRPVDRYKGAALWLETHTPGSTVYTTDWDDFPELFFYNSKNRYLVGLDPAFMYLYNEKLFKKWDLINSGQISGNLYDILLKDFKTPFLFTDSSHAEFIRFADKNPYLRLEYTDPYCRIYSVVRKKES</sequence>
<keyword evidence="1" id="KW-0472">Membrane</keyword>
<dbReference type="STRING" id="1817883.A3G31_05415"/>
<feature type="transmembrane region" description="Helical" evidence="1">
    <location>
        <begin position="140"/>
        <end position="156"/>
    </location>
</feature>
<feature type="transmembrane region" description="Helical" evidence="1">
    <location>
        <begin position="202"/>
        <end position="220"/>
    </location>
</feature>